<dbReference type="Proteomes" id="UP001499994">
    <property type="component" value="Unassembled WGS sequence"/>
</dbReference>
<proteinExistence type="predicted"/>
<organism evidence="1 2">
    <name type="scientific">Gibbsiella dentisursi</name>
    <dbReference type="NCBI Taxonomy" id="796890"/>
    <lineage>
        <taxon>Bacteria</taxon>
        <taxon>Pseudomonadati</taxon>
        <taxon>Pseudomonadota</taxon>
        <taxon>Gammaproteobacteria</taxon>
        <taxon>Enterobacterales</taxon>
        <taxon>Yersiniaceae</taxon>
        <taxon>Gibbsiella</taxon>
    </lineage>
</organism>
<evidence type="ECO:0000313" key="2">
    <source>
        <dbReference type="Proteomes" id="UP001499994"/>
    </source>
</evidence>
<dbReference type="EMBL" id="BAABDG010000007">
    <property type="protein sequence ID" value="GAA3906083.1"/>
    <property type="molecule type" value="Genomic_DNA"/>
</dbReference>
<sequence>MEAIAARFAIRIEAESGTAAWRISVKSDSSSYDIYHPSGCLLRMNSADIMLAARKASSQLATLNKCKCGTRLTNQENVLYIK</sequence>
<reference evidence="2" key="1">
    <citation type="journal article" date="2019" name="Int. J. Syst. Evol. Microbiol.">
        <title>The Global Catalogue of Microorganisms (GCM) 10K type strain sequencing project: providing services to taxonomists for standard genome sequencing and annotation.</title>
        <authorList>
            <consortium name="The Broad Institute Genomics Platform"/>
            <consortium name="The Broad Institute Genome Sequencing Center for Infectious Disease"/>
            <person name="Wu L."/>
            <person name="Ma J."/>
        </authorList>
    </citation>
    <scope>NUCLEOTIDE SEQUENCE [LARGE SCALE GENOMIC DNA]</scope>
    <source>
        <strain evidence="2">JCM 17201</strain>
    </source>
</reference>
<gene>
    <name evidence="1" type="ORF">GCM10022405_34130</name>
</gene>
<protein>
    <submittedName>
        <fullName evidence="1">Uncharacterized protein</fullName>
    </submittedName>
</protein>
<name>A0ABP7LU52_9GAMM</name>
<keyword evidence="2" id="KW-1185">Reference proteome</keyword>
<comment type="caution">
    <text evidence="1">The sequence shown here is derived from an EMBL/GenBank/DDBJ whole genome shotgun (WGS) entry which is preliminary data.</text>
</comment>
<evidence type="ECO:0000313" key="1">
    <source>
        <dbReference type="EMBL" id="GAA3906083.1"/>
    </source>
</evidence>
<accession>A0ABP7LU52</accession>